<feature type="compositionally biased region" description="Low complexity" evidence="1">
    <location>
        <begin position="234"/>
        <end position="249"/>
    </location>
</feature>
<organism evidence="2">
    <name type="scientific">Skeletonema marinoi</name>
    <dbReference type="NCBI Taxonomy" id="267567"/>
    <lineage>
        <taxon>Eukaryota</taxon>
        <taxon>Sar</taxon>
        <taxon>Stramenopiles</taxon>
        <taxon>Ochrophyta</taxon>
        <taxon>Bacillariophyta</taxon>
        <taxon>Coscinodiscophyceae</taxon>
        <taxon>Thalassiosirophycidae</taxon>
        <taxon>Thalassiosirales</taxon>
        <taxon>Skeletonemataceae</taxon>
        <taxon>Skeletonema</taxon>
        <taxon>Skeletonema marinoi-dohrnii complex</taxon>
    </lineage>
</organism>
<feature type="compositionally biased region" description="Basic residues" evidence="1">
    <location>
        <begin position="285"/>
        <end position="294"/>
    </location>
</feature>
<protein>
    <submittedName>
        <fullName evidence="2">Uncharacterized protein</fullName>
    </submittedName>
</protein>
<dbReference type="EMBL" id="HBGM01000754">
    <property type="protein sequence ID" value="CAD9313404.1"/>
    <property type="molecule type" value="Transcribed_RNA"/>
</dbReference>
<feature type="compositionally biased region" description="Low complexity" evidence="1">
    <location>
        <begin position="167"/>
        <end position="178"/>
    </location>
</feature>
<proteinExistence type="predicted"/>
<gene>
    <name evidence="2" type="ORF">SMAR1039_LOCUS528</name>
</gene>
<feature type="region of interest" description="Disordered" evidence="1">
    <location>
        <begin position="137"/>
        <end position="323"/>
    </location>
</feature>
<evidence type="ECO:0000313" key="2">
    <source>
        <dbReference type="EMBL" id="CAD9313404.1"/>
    </source>
</evidence>
<sequence>MAKATQRRDDAPSEADSYERATAFLSGWIEDSLLVPTAKIVHQTQQHHQRQFSPPVPDLPSSSGSGTLRRRNIYSNDGGGDTNEEAINSLVSSLRTSLMLHEQHQNQNLATLQRGGIASPSCIGAVFETTSGMAGSVPPLPFDARPTATQQPLTREHGGSRRSAAPSLRSTGSSSSGCGEERRRSTHDGKARPQSDINNKHGAKYHNSSSSSKHEKSSRKPPNSRRHSIDCERSSTSSNSSYPSVIPPSRTGESLLRDGSESDGLNDGILHSSVSMSSLYDHQRRSSSRHRVHWSNRSDGDLLSPSLHRYHNGGRSKKEDPSTMVVSLPWTDHAGNAGHYTGEVNTLIQPHGSGAIQYDCGTVVKGSWNNGNPTARTSPVVEKEVIKKAVAVEAAKTDGAVATASGNAPTSRKKGDEKKSSSKPSNLPTKTKSSRKKSRGHSNNMAMEDKLSTTNATKSTSLTQPTAQPSLDRLSELDGPPNFDLGDTLNSTKYQIIESNPTKALQLIHQLRIHDFAWILRSSREWTYAIIADFPVESGEEASIRFVIDKFGSTKTLKMKHWAKCIRLVDKSH</sequence>
<feature type="region of interest" description="Disordered" evidence="1">
    <location>
        <begin position="399"/>
        <end position="482"/>
    </location>
</feature>
<feature type="compositionally biased region" description="Polar residues" evidence="1">
    <location>
        <begin position="452"/>
        <end position="469"/>
    </location>
</feature>
<feature type="region of interest" description="Disordered" evidence="1">
    <location>
        <begin position="41"/>
        <end position="82"/>
    </location>
</feature>
<dbReference type="AlphaFoldDB" id="A0A7S1VWK9"/>
<name>A0A7S1VWK9_9STRA</name>
<feature type="compositionally biased region" description="Basic and acidic residues" evidence="1">
    <location>
        <begin position="179"/>
        <end position="193"/>
    </location>
</feature>
<evidence type="ECO:0000256" key="1">
    <source>
        <dbReference type="SAM" id="MobiDB-lite"/>
    </source>
</evidence>
<reference evidence="2" key="1">
    <citation type="submission" date="2021-01" db="EMBL/GenBank/DDBJ databases">
        <authorList>
            <person name="Corre E."/>
            <person name="Pelletier E."/>
            <person name="Niang G."/>
            <person name="Scheremetjew M."/>
            <person name="Finn R."/>
            <person name="Kale V."/>
            <person name="Holt S."/>
            <person name="Cochrane G."/>
            <person name="Meng A."/>
            <person name="Brown T."/>
            <person name="Cohen L."/>
        </authorList>
    </citation>
    <scope>NUCLEOTIDE SEQUENCE</scope>
    <source>
        <strain evidence="2">FE7</strain>
    </source>
</reference>
<accession>A0A7S1VWK9</accession>
<feature type="compositionally biased region" description="Basic residues" evidence="1">
    <location>
        <begin position="216"/>
        <end position="226"/>
    </location>
</feature>